<dbReference type="EC" id="4.2.1.96" evidence="4"/>
<dbReference type="Pfam" id="PF01329">
    <property type="entry name" value="Pterin_4a"/>
    <property type="match status" value="1"/>
</dbReference>
<organism evidence="5 6">
    <name type="scientific">Rhodohalobacter mucosus</name>
    <dbReference type="NCBI Taxonomy" id="2079485"/>
    <lineage>
        <taxon>Bacteria</taxon>
        <taxon>Pseudomonadati</taxon>
        <taxon>Balneolota</taxon>
        <taxon>Balneolia</taxon>
        <taxon>Balneolales</taxon>
        <taxon>Balneolaceae</taxon>
        <taxon>Rhodohalobacter</taxon>
    </lineage>
</organism>
<reference evidence="5 6" key="1">
    <citation type="submission" date="2018-05" db="EMBL/GenBank/DDBJ databases">
        <title>Rhodohalobacter halophilus gen. nov., sp. nov., a moderately halophilic member of the family Balneolaceae.</title>
        <authorList>
            <person name="Liu Z.-W."/>
        </authorList>
    </citation>
    <scope>NUCLEOTIDE SEQUENCE [LARGE SCALE GENOMIC DNA]</scope>
    <source>
        <strain evidence="5 6">8A47</strain>
    </source>
</reference>
<dbReference type="EMBL" id="QGGB01000005">
    <property type="protein sequence ID" value="PWN06823.1"/>
    <property type="molecule type" value="Genomic_DNA"/>
</dbReference>
<gene>
    <name evidence="5" type="ORF">DDZ15_05995</name>
</gene>
<evidence type="ECO:0000313" key="5">
    <source>
        <dbReference type="EMBL" id="PWN06823.1"/>
    </source>
</evidence>
<comment type="similarity">
    <text evidence="2 4">Belongs to the pterin-4-alpha-carbinolamine dehydratase family.</text>
</comment>
<comment type="caution">
    <text evidence="5">The sequence shown here is derived from an EMBL/GenBank/DDBJ whole genome shotgun (WGS) entry which is preliminary data.</text>
</comment>
<dbReference type="Gene3D" id="3.30.1360.20">
    <property type="entry name" value="Transcriptional coactivator/pterin dehydratase"/>
    <property type="match status" value="1"/>
</dbReference>
<dbReference type="NCBIfam" id="NF002017">
    <property type="entry name" value="PRK00823.1-2"/>
    <property type="match status" value="1"/>
</dbReference>
<evidence type="ECO:0000256" key="4">
    <source>
        <dbReference type="HAMAP-Rule" id="MF_00434"/>
    </source>
</evidence>
<dbReference type="GO" id="GO:0006729">
    <property type="term" value="P:tetrahydrobiopterin biosynthetic process"/>
    <property type="evidence" value="ECO:0007669"/>
    <property type="project" value="InterPro"/>
</dbReference>
<dbReference type="AlphaFoldDB" id="A0A316TQC8"/>
<dbReference type="RefSeq" id="WP_109646126.1">
    <property type="nucleotide sequence ID" value="NZ_QGGB01000005.1"/>
</dbReference>
<dbReference type="InterPro" id="IPR001533">
    <property type="entry name" value="Pterin_deHydtase"/>
</dbReference>
<accession>A0A316TQC8</accession>
<evidence type="ECO:0000256" key="1">
    <source>
        <dbReference type="ARBA" id="ARBA00001554"/>
    </source>
</evidence>
<evidence type="ECO:0000256" key="2">
    <source>
        <dbReference type="ARBA" id="ARBA00006472"/>
    </source>
</evidence>
<dbReference type="Proteomes" id="UP000245533">
    <property type="component" value="Unassembled WGS sequence"/>
</dbReference>
<name>A0A316TQC8_9BACT</name>
<protein>
    <recommendedName>
        <fullName evidence="4">Putative pterin-4-alpha-carbinolamine dehydratase</fullName>
        <shortName evidence="4">PHS</shortName>
        <ecNumber evidence="4">4.2.1.96</ecNumber>
    </recommendedName>
    <alternativeName>
        <fullName evidence="4">4-alpha-hydroxy-tetrahydropterin dehydratase</fullName>
    </alternativeName>
    <alternativeName>
        <fullName evidence="4">Pterin carbinolamine dehydratase</fullName>
        <shortName evidence="4">PCD</shortName>
    </alternativeName>
</protein>
<dbReference type="PANTHER" id="PTHR12599">
    <property type="entry name" value="PTERIN-4-ALPHA-CARBINOLAMINE DEHYDRATASE"/>
    <property type="match status" value="1"/>
</dbReference>
<dbReference type="GO" id="GO:0008124">
    <property type="term" value="F:4-alpha-hydroxytetrahydrobiopterin dehydratase activity"/>
    <property type="evidence" value="ECO:0007669"/>
    <property type="project" value="UniProtKB-UniRule"/>
</dbReference>
<dbReference type="PANTHER" id="PTHR12599:SF0">
    <property type="entry name" value="PTERIN-4-ALPHA-CARBINOLAMINE DEHYDRATASE"/>
    <property type="match status" value="1"/>
</dbReference>
<proteinExistence type="inferred from homology"/>
<comment type="catalytic activity">
    <reaction evidence="1 4">
        <text>(4aS,6R)-4a-hydroxy-L-erythro-5,6,7,8-tetrahydrobiopterin = (6R)-L-erythro-6,7-dihydrobiopterin + H2O</text>
        <dbReference type="Rhea" id="RHEA:11920"/>
        <dbReference type="ChEBI" id="CHEBI:15377"/>
        <dbReference type="ChEBI" id="CHEBI:15642"/>
        <dbReference type="ChEBI" id="CHEBI:43120"/>
        <dbReference type="EC" id="4.2.1.96"/>
    </reaction>
</comment>
<dbReference type="InterPro" id="IPR036428">
    <property type="entry name" value="PCD_sf"/>
</dbReference>
<sequence>MNTLTRDEIDRELKELNGWEFSNDKIHRELTFGDFRQALSFMVRVGFEAEELVHHPEWRNVYNTVNISLSTHDAGDKVTSKDINLAKAIDKIYKTY</sequence>
<evidence type="ECO:0000256" key="3">
    <source>
        <dbReference type="ARBA" id="ARBA00023239"/>
    </source>
</evidence>
<keyword evidence="6" id="KW-1185">Reference proteome</keyword>
<dbReference type="SUPFAM" id="SSF55248">
    <property type="entry name" value="PCD-like"/>
    <property type="match status" value="1"/>
</dbReference>
<dbReference type="HAMAP" id="MF_00434">
    <property type="entry name" value="Pterin_4_alpha"/>
    <property type="match status" value="1"/>
</dbReference>
<evidence type="ECO:0000313" key="6">
    <source>
        <dbReference type="Proteomes" id="UP000245533"/>
    </source>
</evidence>
<keyword evidence="3 4" id="KW-0456">Lyase</keyword>
<dbReference type="OrthoDB" id="9794987at2"/>